<dbReference type="EMBL" id="KI546140">
    <property type="protein sequence ID" value="EST43240.1"/>
    <property type="molecule type" value="Genomic_DNA"/>
</dbReference>
<organism evidence="1">
    <name type="scientific">Spironucleus salmonicida</name>
    <dbReference type="NCBI Taxonomy" id="348837"/>
    <lineage>
        <taxon>Eukaryota</taxon>
        <taxon>Metamonada</taxon>
        <taxon>Diplomonadida</taxon>
        <taxon>Hexamitidae</taxon>
        <taxon>Hexamitinae</taxon>
        <taxon>Spironucleus</taxon>
    </lineage>
</organism>
<evidence type="ECO:0000313" key="1">
    <source>
        <dbReference type="EMBL" id="EST43240.1"/>
    </source>
</evidence>
<proteinExistence type="predicted"/>
<reference evidence="1" key="1">
    <citation type="journal article" date="2014" name="PLoS Genet.">
        <title>The Genome of Spironucleus salmonicida Highlights a Fish Pathogen Adapted to Fluctuating Environments.</title>
        <authorList>
            <person name="Xu F."/>
            <person name="Jerlstrom-Hultqvist J."/>
            <person name="Einarsson E."/>
            <person name="Astvaldsson A."/>
            <person name="Svard S.G."/>
            <person name="Andersson J.O."/>
        </authorList>
    </citation>
    <scope>NUCLEOTIDE SEQUENCE</scope>
</reference>
<dbReference type="VEuPathDB" id="GiardiaDB:SS50377_25973"/>
<sequence length="150" mass="17892">MVSYTQHKVSQFNLFYRIIFYELQLYREQMRRRKYFAPKQAPSKYITPPPDNSPASVKAIFWKKRALYARAACELSNTLSQQNPNIFEFNDKHIENFYDNEVLIEIQLLGIPLQQKLRASLFQLNQLKKRQTLLQNTTIVFLLGKQLQFQ</sequence>
<name>V6LFD0_9EUKA</name>
<gene>
    <name evidence="1" type="ORF">SS50377_17106</name>
</gene>
<dbReference type="AlphaFoldDB" id="V6LFD0"/>
<protein>
    <submittedName>
        <fullName evidence="1">Uncharacterized protein</fullName>
    </submittedName>
</protein>
<accession>V6LFD0</accession>